<gene>
    <name evidence="3" type="ORF">THASP1DRAFT_22009</name>
</gene>
<dbReference type="OrthoDB" id="5597254at2759"/>
<feature type="transmembrane region" description="Helical" evidence="2">
    <location>
        <begin position="40"/>
        <end position="58"/>
    </location>
</feature>
<dbReference type="EMBL" id="KZ992461">
    <property type="protein sequence ID" value="RKP10277.1"/>
    <property type="molecule type" value="Genomic_DNA"/>
</dbReference>
<evidence type="ECO:0000313" key="3">
    <source>
        <dbReference type="EMBL" id="RKP10277.1"/>
    </source>
</evidence>
<sequence>MRRVAAVQHAAGQVPRTGAAITVTWLKAPPRLTRLQRAKLLLLLLVLGVFWLTMDLLLKGTHELAANTIYDAWSDGWLGCGWRKQSAPYLTLRWMPFTLATRLDPKPSMRAFSLLTSELKPGTLNALDNFYMDGEDISGMLDEQPDFDTSIVDRSDTSGIDGVSNHPGDMSFTDLGVGNESLVGTVLNDEDMARLISDDGSEEYRFYSEMQRMLREVNRSSKEMASLRQRFHERQRLEEDMDKKLLLVEEQAVGLRHTVMNKNPALQGDDTFMRAFRMTPQPSSNPMLGETSMGLQHRRLLESLTGQANTSTSSAIAAGTYANAAAGGSGAAPGRASMGLSRMSMLMQRLPGWFAGTRYNLPTATVMEAQRRVWDNRRALWAAWVAPIAICFDEDGAQTGTPDVAGQEPTAVAPSSAAGSSRQPVGKAPASRRALTPIKEVASANTSAVSASTAHRSLALDGKHSPLRMMRRGLMQFIQLATSSYGTIAMVLVVLLELWLLVSVMHNVGLRAVALEPVVDIYADLKDNSSSWFSYSRPVPHKPIYLREPYMPT</sequence>
<reference evidence="4" key="1">
    <citation type="journal article" date="2018" name="Nat. Microbiol.">
        <title>Leveraging single-cell genomics to expand the fungal tree of life.</title>
        <authorList>
            <person name="Ahrendt S.R."/>
            <person name="Quandt C.A."/>
            <person name="Ciobanu D."/>
            <person name="Clum A."/>
            <person name="Salamov A."/>
            <person name="Andreopoulos B."/>
            <person name="Cheng J.F."/>
            <person name="Woyke T."/>
            <person name="Pelin A."/>
            <person name="Henrissat B."/>
            <person name="Reynolds N.K."/>
            <person name="Benny G.L."/>
            <person name="Smith M.E."/>
            <person name="James T.Y."/>
            <person name="Grigoriev I.V."/>
        </authorList>
    </citation>
    <scope>NUCLEOTIDE SEQUENCE [LARGE SCALE GENOMIC DNA]</scope>
    <source>
        <strain evidence="4">RSA 1356</strain>
    </source>
</reference>
<name>A0A4P9XVH8_9FUNG</name>
<dbReference type="Proteomes" id="UP000271241">
    <property type="component" value="Unassembled WGS sequence"/>
</dbReference>
<keyword evidence="2" id="KW-0812">Transmembrane</keyword>
<evidence type="ECO:0000256" key="1">
    <source>
        <dbReference type="SAM" id="MobiDB-lite"/>
    </source>
</evidence>
<accession>A0A4P9XVH8</accession>
<keyword evidence="4" id="KW-1185">Reference proteome</keyword>
<feature type="region of interest" description="Disordered" evidence="1">
    <location>
        <begin position="399"/>
        <end position="432"/>
    </location>
</feature>
<evidence type="ECO:0000256" key="2">
    <source>
        <dbReference type="SAM" id="Phobius"/>
    </source>
</evidence>
<evidence type="ECO:0000313" key="4">
    <source>
        <dbReference type="Proteomes" id="UP000271241"/>
    </source>
</evidence>
<organism evidence="3 4">
    <name type="scientific">Thamnocephalis sphaerospora</name>
    <dbReference type="NCBI Taxonomy" id="78915"/>
    <lineage>
        <taxon>Eukaryota</taxon>
        <taxon>Fungi</taxon>
        <taxon>Fungi incertae sedis</taxon>
        <taxon>Zoopagomycota</taxon>
        <taxon>Zoopagomycotina</taxon>
        <taxon>Zoopagomycetes</taxon>
        <taxon>Zoopagales</taxon>
        <taxon>Sigmoideomycetaceae</taxon>
        <taxon>Thamnocephalis</taxon>
    </lineage>
</organism>
<keyword evidence="2" id="KW-0472">Membrane</keyword>
<keyword evidence="2" id="KW-1133">Transmembrane helix</keyword>
<protein>
    <submittedName>
        <fullName evidence="3">Uncharacterized protein</fullName>
    </submittedName>
</protein>
<dbReference type="AlphaFoldDB" id="A0A4P9XVH8"/>
<feature type="transmembrane region" description="Helical" evidence="2">
    <location>
        <begin position="477"/>
        <end position="502"/>
    </location>
</feature>
<proteinExistence type="predicted"/>